<dbReference type="PROSITE" id="PS01125">
    <property type="entry name" value="ROK"/>
    <property type="match status" value="1"/>
</dbReference>
<dbReference type="PANTHER" id="PTHR18964">
    <property type="entry name" value="ROK (REPRESSOR, ORF, KINASE) FAMILY"/>
    <property type="match status" value="1"/>
</dbReference>
<dbReference type="SUPFAM" id="SSF53067">
    <property type="entry name" value="Actin-like ATPase domain"/>
    <property type="match status" value="1"/>
</dbReference>
<dbReference type="EMBL" id="JAUHMF010000001">
    <property type="protein sequence ID" value="MDT8897186.1"/>
    <property type="molecule type" value="Genomic_DNA"/>
</dbReference>
<dbReference type="Proteomes" id="UP001254165">
    <property type="component" value="Unassembled WGS sequence"/>
</dbReference>
<sequence length="325" mass="34248">MKEWYIGCDLGGTNLRAALVNVTNGSVRHAISTPTLSREGPNAVIQRMIDLFHRIIKESGISLDDIGGIGIGVPGTVDMERGIVLFLPNLPTTWPNIPLAEYIQKGTTLPTVILNDVRAITFGEWRFGAGQGVDTMACFAIGTGIGGGLVINRQLHLGFGGTAGELGHITVDVNGPRCGCGNYGCVEVFASGPAIAAMGMKAVVQGWTTQIGSLVDYDLNRITPEIIARAARNGDAVAREIFEIAGGYIGTAVANVVVAINPQRVVIAGGVAQAGDLLLDPIRRTLHKRVFVAPKERVEIVPSVLGNNAGVIGAALWAYHNHENS</sequence>
<dbReference type="Gene3D" id="3.30.420.40">
    <property type="match status" value="2"/>
</dbReference>
<accession>A0ABU3NMX4</accession>
<proteinExistence type="inferred from homology"/>
<dbReference type="InterPro" id="IPR049874">
    <property type="entry name" value="ROK_cs"/>
</dbReference>
<evidence type="ECO:0000313" key="3">
    <source>
        <dbReference type="Proteomes" id="UP001254165"/>
    </source>
</evidence>
<name>A0ABU3NMX4_9CHLR</name>
<dbReference type="PANTHER" id="PTHR18964:SF149">
    <property type="entry name" value="BIFUNCTIONAL UDP-N-ACETYLGLUCOSAMINE 2-EPIMERASE_N-ACETYLMANNOSAMINE KINASE"/>
    <property type="match status" value="1"/>
</dbReference>
<comment type="similarity">
    <text evidence="1">Belongs to the ROK (NagC/XylR) family.</text>
</comment>
<protein>
    <submittedName>
        <fullName evidence="2">ROK family protein</fullName>
    </submittedName>
</protein>
<gene>
    <name evidence="2" type="ORF">QYE77_02825</name>
</gene>
<dbReference type="Pfam" id="PF00480">
    <property type="entry name" value="ROK"/>
    <property type="match status" value="1"/>
</dbReference>
<dbReference type="InterPro" id="IPR000600">
    <property type="entry name" value="ROK"/>
</dbReference>
<dbReference type="InterPro" id="IPR043129">
    <property type="entry name" value="ATPase_NBD"/>
</dbReference>
<evidence type="ECO:0000313" key="2">
    <source>
        <dbReference type="EMBL" id="MDT8897186.1"/>
    </source>
</evidence>
<dbReference type="RefSeq" id="WP_315623836.1">
    <property type="nucleotide sequence ID" value="NZ_JAUHMF010000001.1"/>
</dbReference>
<organism evidence="2 3">
    <name type="scientific">Thermanaerothrix solaris</name>
    <dbReference type="NCBI Taxonomy" id="3058434"/>
    <lineage>
        <taxon>Bacteria</taxon>
        <taxon>Bacillati</taxon>
        <taxon>Chloroflexota</taxon>
        <taxon>Anaerolineae</taxon>
        <taxon>Anaerolineales</taxon>
        <taxon>Anaerolineaceae</taxon>
        <taxon>Thermanaerothrix</taxon>
    </lineage>
</organism>
<comment type="caution">
    <text evidence="2">The sequence shown here is derived from an EMBL/GenBank/DDBJ whole genome shotgun (WGS) entry which is preliminary data.</text>
</comment>
<keyword evidence="3" id="KW-1185">Reference proteome</keyword>
<reference evidence="2 3" key="1">
    <citation type="submission" date="2023-07" db="EMBL/GenBank/DDBJ databases">
        <title>Novel species of Thermanaerothrix with wide hydrolytic capabilities.</title>
        <authorList>
            <person name="Zayulina K.S."/>
            <person name="Podosokorskaya O.A."/>
            <person name="Elcheninov A.G."/>
        </authorList>
    </citation>
    <scope>NUCLEOTIDE SEQUENCE [LARGE SCALE GENOMIC DNA]</scope>
    <source>
        <strain evidence="2 3">4228-RoL</strain>
    </source>
</reference>
<evidence type="ECO:0000256" key="1">
    <source>
        <dbReference type="ARBA" id="ARBA00006479"/>
    </source>
</evidence>